<reference evidence="2" key="1">
    <citation type="submission" date="2020-05" db="UniProtKB">
        <authorList>
            <consortium name="EnsemblMetazoa"/>
        </authorList>
    </citation>
    <scope>IDENTIFICATION</scope>
    <source>
        <strain evidence="2">Jacobina</strain>
    </source>
</reference>
<keyword evidence="1" id="KW-1133">Transmembrane helix</keyword>
<dbReference type="EMBL" id="AJWK01009850">
    <property type="status" value="NOT_ANNOTATED_CDS"/>
    <property type="molecule type" value="Genomic_DNA"/>
</dbReference>
<evidence type="ECO:0008006" key="4">
    <source>
        <dbReference type="Google" id="ProtNLM"/>
    </source>
</evidence>
<sequence>MTDNADVIRDTSAGKAVNQASNTNHTVANLVFTVLRIYLLQPSKFIDRHFVERTLFGCILLTSWFIGAIYGSGLASAMTVPRYLAPIDTPVQLAESNMQWSATHDAWIFSIQSATHPLLVTLVQHFKIRNQKELRMRSLEADIGFSIERLPFGHFAIGDYIQEDVLDNYQIMIEDIYWEYCVAMSYKTWSLMPNFDLLVMEVAQSGIQKYWELV</sequence>
<dbReference type="VEuPathDB" id="VectorBase:LLONM1_010443"/>
<evidence type="ECO:0000256" key="1">
    <source>
        <dbReference type="SAM" id="Phobius"/>
    </source>
</evidence>
<dbReference type="Proteomes" id="UP000092461">
    <property type="component" value="Unassembled WGS sequence"/>
</dbReference>
<protein>
    <recommendedName>
        <fullName evidence="4">Ionotropic glutamate receptor C-terminal domain-containing protein</fullName>
    </recommendedName>
</protein>
<dbReference type="EnsemblMetazoa" id="LLOJ003016-RA">
    <property type="protein sequence ID" value="LLOJ003016-PA"/>
    <property type="gene ID" value="LLOJ003016"/>
</dbReference>
<evidence type="ECO:0000313" key="2">
    <source>
        <dbReference type="EnsemblMetazoa" id="LLOJ003016-PA"/>
    </source>
</evidence>
<organism evidence="2 3">
    <name type="scientific">Lutzomyia longipalpis</name>
    <name type="common">Sand fly</name>
    <dbReference type="NCBI Taxonomy" id="7200"/>
    <lineage>
        <taxon>Eukaryota</taxon>
        <taxon>Metazoa</taxon>
        <taxon>Ecdysozoa</taxon>
        <taxon>Arthropoda</taxon>
        <taxon>Hexapoda</taxon>
        <taxon>Insecta</taxon>
        <taxon>Pterygota</taxon>
        <taxon>Neoptera</taxon>
        <taxon>Endopterygota</taxon>
        <taxon>Diptera</taxon>
        <taxon>Nematocera</taxon>
        <taxon>Psychodoidea</taxon>
        <taxon>Psychodidae</taxon>
        <taxon>Lutzomyia</taxon>
        <taxon>Lutzomyia</taxon>
    </lineage>
</organism>
<dbReference type="VEuPathDB" id="VectorBase:LLOJ003016"/>
<dbReference type="AlphaFoldDB" id="A0A1B0CF95"/>
<evidence type="ECO:0000313" key="3">
    <source>
        <dbReference type="Proteomes" id="UP000092461"/>
    </source>
</evidence>
<keyword evidence="1" id="KW-0472">Membrane</keyword>
<keyword evidence="1" id="KW-0812">Transmembrane</keyword>
<feature type="transmembrane region" description="Helical" evidence="1">
    <location>
        <begin position="54"/>
        <end position="75"/>
    </location>
</feature>
<name>A0A1B0CF95_LUTLO</name>
<keyword evidence="3" id="KW-1185">Reference proteome</keyword>
<dbReference type="EMBL" id="AJWK01009849">
    <property type="status" value="NOT_ANNOTATED_CDS"/>
    <property type="molecule type" value="Genomic_DNA"/>
</dbReference>
<accession>A0A1B0CF95</accession>
<proteinExistence type="predicted"/>